<protein>
    <recommendedName>
        <fullName evidence="3">Spo0E family sporulation regulatory protein-aspartic acid phosphatase</fullName>
    </recommendedName>
</protein>
<evidence type="ECO:0008006" key="3">
    <source>
        <dbReference type="Google" id="ProtNLM"/>
    </source>
</evidence>
<dbReference type="Proteomes" id="UP000186524">
    <property type="component" value="Unassembled WGS sequence"/>
</dbReference>
<dbReference type="InterPro" id="IPR018540">
    <property type="entry name" value="Spo0E-like"/>
</dbReference>
<dbReference type="AlphaFoldDB" id="A0A1Q5P454"/>
<accession>A0A1Q5P454</accession>
<reference evidence="1 2" key="1">
    <citation type="submission" date="2016-12" db="EMBL/GenBank/DDBJ databases">
        <title>Domibacillus sp. SAOS 44 whole genome sequencing.</title>
        <authorList>
            <person name="Verma A."/>
            <person name="Krishnamurthi S."/>
        </authorList>
    </citation>
    <scope>NUCLEOTIDE SEQUENCE [LARGE SCALE GENOMIC DNA]</scope>
    <source>
        <strain evidence="1 2">SAOS 44</strain>
    </source>
</reference>
<sequence length="60" mass="6939">MLSTQSNLNDLSIRIQNIRKLMIATGIEKGLDNCETLKYSEELDKLIIQLQLQSRLKLYS</sequence>
<dbReference type="Pfam" id="PF09388">
    <property type="entry name" value="SpoOE-like"/>
    <property type="match status" value="1"/>
</dbReference>
<gene>
    <name evidence="1" type="ORF">BLL40_05535</name>
</gene>
<dbReference type="GO" id="GO:0046983">
    <property type="term" value="F:protein dimerization activity"/>
    <property type="evidence" value="ECO:0007669"/>
    <property type="project" value="InterPro"/>
</dbReference>
<evidence type="ECO:0000313" key="2">
    <source>
        <dbReference type="Proteomes" id="UP000186524"/>
    </source>
</evidence>
<dbReference type="OrthoDB" id="1684520at2"/>
<keyword evidence="2" id="KW-1185">Reference proteome</keyword>
<organism evidence="1 2">
    <name type="scientific">Domibacillus mangrovi</name>
    <dbReference type="NCBI Taxonomy" id="1714354"/>
    <lineage>
        <taxon>Bacteria</taxon>
        <taxon>Bacillati</taxon>
        <taxon>Bacillota</taxon>
        <taxon>Bacilli</taxon>
        <taxon>Bacillales</taxon>
        <taxon>Bacillaceae</taxon>
        <taxon>Domibacillus</taxon>
    </lineage>
</organism>
<evidence type="ECO:0000313" key="1">
    <source>
        <dbReference type="EMBL" id="OKL37050.1"/>
    </source>
</evidence>
<dbReference type="GO" id="GO:0043937">
    <property type="term" value="P:regulation of sporulation"/>
    <property type="evidence" value="ECO:0007669"/>
    <property type="project" value="InterPro"/>
</dbReference>
<dbReference type="InterPro" id="IPR037208">
    <property type="entry name" value="Spo0E-like_sf"/>
</dbReference>
<dbReference type="EMBL" id="MRWQ01000005">
    <property type="protein sequence ID" value="OKL37050.1"/>
    <property type="molecule type" value="Genomic_DNA"/>
</dbReference>
<dbReference type="SUPFAM" id="SSF140500">
    <property type="entry name" value="BAS1536-like"/>
    <property type="match status" value="1"/>
</dbReference>
<name>A0A1Q5P454_9BACI</name>
<dbReference type="InterPro" id="IPR036638">
    <property type="entry name" value="HLH_DNA-bd_sf"/>
</dbReference>
<proteinExistence type="predicted"/>
<dbReference type="RefSeq" id="WP_073710931.1">
    <property type="nucleotide sequence ID" value="NZ_MRWQ01000005.1"/>
</dbReference>
<dbReference type="Gene3D" id="4.10.280.10">
    <property type="entry name" value="Helix-loop-helix DNA-binding domain"/>
    <property type="match status" value="1"/>
</dbReference>
<comment type="caution">
    <text evidence="1">The sequence shown here is derived from an EMBL/GenBank/DDBJ whole genome shotgun (WGS) entry which is preliminary data.</text>
</comment>